<feature type="transmembrane region" description="Helical" evidence="5">
    <location>
        <begin position="375"/>
        <end position="396"/>
    </location>
</feature>
<keyword evidence="3 5" id="KW-1133">Transmembrane helix</keyword>
<evidence type="ECO:0000259" key="6">
    <source>
        <dbReference type="PROSITE" id="PS50850"/>
    </source>
</evidence>
<evidence type="ECO:0000256" key="5">
    <source>
        <dbReference type="SAM" id="Phobius"/>
    </source>
</evidence>
<dbReference type="InterPro" id="IPR036259">
    <property type="entry name" value="MFS_trans_sf"/>
</dbReference>
<evidence type="ECO:0000313" key="7">
    <source>
        <dbReference type="EMBL" id="RLP84748.1"/>
    </source>
</evidence>
<dbReference type="GO" id="GO:0022857">
    <property type="term" value="F:transmembrane transporter activity"/>
    <property type="evidence" value="ECO:0007669"/>
    <property type="project" value="InterPro"/>
</dbReference>
<keyword evidence="4 5" id="KW-0472">Membrane</keyword>
<protein>
    <submittedName>
        <fullName evidence="7">MFS transporter</fullName>
    </submittedName>
</protein>
<keyword evidence="2 5" id="KW-0812">Transmembrane</keyword>
<feature type="transmembrane region" description="Helical" evidence="5">
    <location>
        <begin position="345"/>
        <end position="369"/>
    </location>
</feature>
<dbReference type="CDD" id="cd17339">
    <property type="entry name" value="MFS_NIMT_CynX_like"/>
    <property type="match status" value="1"/>
</dbReference>
<dbReference type="InterPro" id="IPR011701">
    <property type="entry name" value="MFS"/>
</dbReference>
<feature type="transmembrane region" description="Helical" evidence="5">
    <location>
        <begin position="85"/>
        <end position="102"/>
    </location>
</feature>
<dbReference type="PANTHER" id="PTHR23523:SF2">
    <property type="entry name" value="2-NITROIMIDAZOLE TRANSPORTER"/>
    <property type="match status" value="1"/>
</dbReference>
<feature type="transmembrane region" description="Helical" evidence="5">
    <location>
        <begin position="108"/>
        <end position="130"/>
    </location>
</feature>
<dbReference type="Gene3D" id="1.20.1250.20">
    <property type="entry name" value="MFS general substrate transporter like domains"/>
    <property type="match status" value="1"/>
</dbReference>
<keyword evidence="8" id="KW-1185">Reference proteome</keyword>
<feature type="transmembrane region" description="Helical" evidence="5">
    <location>
        <begin position="170"/>
        <end position="190"/>
    </location>
</feature>
<reference evidence="7 8" key="1">
    <citation type="submission" date="2018-10" db="EMBL/GenBank/DDBJ databases">
        <authorList>
            <person name="Li J."/>
        </authorList>
    </citation>
    <scope>NUCLEOTIDE SEQUENCE [LARGE SCALE GENOMIC DNA]</scope>
    <source>
        <strain evidence="7 8">JCM 11654</strain>
    </source>
</reference>
<feature type="transmembrane region" description="Helical" evidence="5">
    <location>
        <begin position="48"/>
        <end position="73"/>
    </location>
</feature>
<dbReference type="RefSeq" id="WP_121687218.1">
    <property type="nucleotide sequence ID" value="NZ_RCUY01000001.1"/>
</dbReference>
<accession>A0A3L7AYV3</accession>
<feature type="transmembrane region" description="Helical" evidence="5">
    <location>
        <begin position="222"/>
        <end position="245"/>
    </location>
</feature>
<evidence type="ECO:0000256" key="3">
    <source>
        <dbReference type="ARBA" id="ARBA00022989"/>
    </source>
</evidence>
<dbReference type="PANTHER" id="PTHR23523">
    <property type="match status" value="1"/>
</dbReference>
<feature type="transmembrane region" description="Helical" evidence="5">
    <location>
        <begin position="288"/>
        <end position="306"/>
    </location>
</feature>
<proteinExistence type="predicted"/>
<feature type="transmembrane region" description="Helical" evidence="5">
    <location>
        <begin position="312"/>
        <end position="333"/>
    </location>
</feature>
<evidence type="ECO:0000256" key="4">
    <source>
        <dbReference type="ARBA" id="ARBA00023136"/>
    </source>
</evidence>
<dbReference type="GO" id="GO:0005886">
    <property type="term" value="C:plasma membrane"/>
    <property type="evidence" value="ECO:0007669"/>
    <property type="project" value="UniProtKB-SubCell"/>
</dbReference>
<dbReference type="AlphaFoldDB" id="A0A3L7AYV3"/>
<name>A0A3L7AYV3_9MICO</name>
<feature type="domain" description="Major facilitator superfamily (MFS) profile" evidence="6">
    <location>
        <begin position="15"/>
        <end position="401"/>
    </location>
</feature>
<dbReference type="InterPro" id="IPR020846">
    <property type="entry name" value="MFS_dom"/>
</dbReference>
<sequence length="411" mass="42320">MTTPSAPPTTNRGARTGLLLVGILLIGANLRAAITPVGPVLGDIQMDHGISAALASVLISIPLVAFALVSPIAPLIARKLGMERALGASLGLLAIAIVIRSLPWSPGLWIGTVLLGIAIAVINVVLPSLIKRDFPDRVGSVTGWYSAVQGMAAAIASGLAVPIAGADGSGWRLALGIWAGLAVIALAVFWPQLRSRTLPRHDRPAALDPHPAQYRSPWKSALAWQVTAFMGLQSTVFYSIITWLPSIERSAGIDATTAGFHQSELQLVGVLSTITAAALVQRSQSQSLLALGSALFSAAGVIGVLFNPSLAVLWAALLGAAGGASIVIVLSMFGLRTSHHGQAAALSGMAQSIGYLFAAFGPIVIGLIHDATGSWQTPLLVLLGIVIAQAIFGMLAGRNRVIGLHEPVPAG</sequence>
<dbReference type="Pfam" id="PF07690">
    <property type="entry name" value="MFS_1"/>
    <property type="match status" value="1"/>
</dbReference>
<feature type="transmembrane region" description="Helical" evidence="5">
    <location>
        <begin position="265"/>
        <end position="281"/>
    </location>
</feature>
<dbReference type="InterPro" id="IPR052524">
    <property type="entry name" value="MFS_Cyanate_Porter"/>
</dbReference>
<dbReference type="PROSITE" id="PS50850">
    <property type="entry name" value="MFS"/>
    <property type="match status" value="1"/>
</dbReference>
<comment type="caution">
    <text evidence="7">The sequence shown here is derived from an EMBL/GenBank/DDBJ whole genome shotgun (WGS) entry which is preliminary data.</text>
</comment>
<evidence type="ECO:0000256" key="2">
    <source>
        <dbReference type="ARBA" id="ARBA00022692"/>
    </source>
</evidence>
<feature type="transmembrane region" description="Helical" evidence="5">
    <location>
        <begin position="142"/>
        <end position="164"/>
    </location>
</feature>
<evidence type="ECO:0000256" key="1">
    <source>
        <dbReference type="ARBA" id="ARBA00004651"/>
    </source>
</evidence>
<comment type="subcellular location">
    <subcellularLocation>
        <location evidence="1">Cell membrane</location>
        <topology evidence="1">Multi-pass membrane protein</topology>
    </subcellularLocation>
</comment>
<dbReference type="EMBL" id="RCUY01000001">
    <property type="protein sequence ID" value="RLP84748.1"/>
    <property type="molecule type" value="Genomic_DNA"/>
</dbReference>
<evidence type="ECO:0000313" key="8">
    <source>
        <dbReference type="Proteomes" id="UP000269438"/>
    </source>
</evidence>
<dbReference type="SUPFAM" id="SSF103473">
    <property type="entry name" value="MFS general substrate transporter"/>
    <property type="match status" value="1"/>
</dbReference>
<dbReference type="Proteomes" id="UP000269438">
    <property type="component" value="Unassembled WGS sequence"/>
</dbReference>
<gene>
    <name evidence="7" type="ORF">D9V34_01775</name>
</gene>
<organism evidence="7 8">
    <name type="scientific">Mycetocola lacteus</name>
    <dbReference type="NCBI Taxonomy" id="76637"/>
    <lineage>
        <taxon>Bacteria</taxon>
        <taxon>Bacillati</taxon>
        <taxon>Actinomycetota</taxon>
        <taxon>Actinomycetes</taxon>
        <taxon>Micrococcales</taxon>
        <taxon>Microbacteriaceae</taxon>
        <taxon>Mycetocola</taxon>
    </lineage>
</organism>
<dbReference type="OrthoDB" id="5317164at2"/>